<keyword evidence="14" id="KW-1185">Reference proteome</keyword>
<evidence type="ECO:0000313" key="14">
    <source>
        <dbReference type="Proteomes" id="UP001187415"/>
    </source>
</evidence>
<dbReference type="InterPro" id="IPR051757">
    <property type="entry name" value="Beta-gal_alpha2-3_sialyltrans"/>
</dbReference>
<dbReference type="EMBL" id="JAUPFM010000014">
    <property type="protein sequence ID" value="KAK2830080.1"/>
    <property type="molecule type" value="Genomic_DNA"/>
</dbReference>
<evidence type="ECO:0000256" key="10">
    <source>
        <dbReference type="ARBA" id="ARBA00023157"/>
    </source>
</evidence>
<accession>A0AA88M3N5</accession>
<organism evidence="13 14">
    <name type="scientific">Channa striata</name>
    <name type="common">Snakehead murrel</name>
    <name type="synonym">Ophicephalus striatus</name>
    <dbReference type="NCBI Taxonomy" id="64152"/>
    <lineage>
        <taxon>Eukaryota</taxon>
        <taxon>Metazoa</taxon>
        <taxon>Chordata</taxon>
        <taxon>Craniata</taxon>
        <taxon>Vertebrata</taxon>
        <taxon>Euteleostomi</taxon>
        <taxon>Actinopterygii</taxon>
        <taxon>Neopterygii</taxon>
        <taxon>Teleostei</taxon>
        <taxon>Neoteleostei</taxon>
        <taxon>Acanthomorphata</taxon>
        <taxon>Anabantaria</taxon>
        <taxon>Anabantiformes</taxon>
        <taxon>Channoidei</taxon>
        <taxon>Channidae</taxon>
        <taxon>Channa</taxon>
    </lineage>
</organism>
<feature type="signal peptide" evidence="12">
    <location>
        <begin position="1"/>
        <end position="22"/>
    </location>
</feature>
<keyword evidence="8" id="KW-0333">Golgi apparatus</keyword>
<evidence type="ECO:0000256" key="1">
    <source>
        <dbReference type="ARBA" id="ARBA00004323"/>
    </source>
</evidence>
<keyword evidence="12" id="KW-0732">Signal</keyword>
<feature type="chain" id="PRO_5041672214" evidence="12">
    <location>
        <begin position="23"/>
        <end position="254"/>
    </location>
</feature>
<keyword evidence="7" id="KW-1133">Transmembrane helix</keyword>
<keyword evidence="5" id="KW-0812">Transmembrane</keyword>
<dbReference type="InterPro" id="IPR001675">
    <property type="entry name" value="Glyco_trans_29"/>
</dbReference>
<dbReference type="PANTHER" id="PTHR46032">
    <property type="entry name" value="ALPHA-2,3-SIALYLTRANSFERASE ST3GAL I ISOFORM X1"/>
    <property type="match status" value="1"/>
</dbReference>
<dbReference type="Gene3D" id="3.90.1480.20">
    <property type="entry name" value="Glycosyl transferase family 29"/>
    <property type="match status" value="1"/>
</dbReference>
<comment type="similarity">
    <text evidence="2">Belongs to the glycosyltransferase 29 family.</text>
</comment>
<keyword evidence="10" id="KW-1015">Disulfide bond</keyword>
<name>A0AA88M3N5_CHASR</name>
<evidence type="ECO:0000256" key="9">
    <source>
        <dbReference type="ARBA" id="ARBA00023136"/>
    </source>
</evidence>
<dbReference type="AlphaFoldDB" id="A0AA88M3N5"/>
<keyword evidence="11" id="KW-0325">Glycoprotein</keyword>
<protein>
    <submittedName>
        <fullName evidence="13">Uncharacterized protein</fullName>
    </submittedName>
</protein>
<evidence type="ECO:0000256" key="12">
    <source>
        <dbReference type="SAM" id="SignalP"/>
    </source>
</evidence>
<proteinExistence type="inferred from homology"/>
<evidence type="ECO:0000256" key="5">
    <source>
        <dbReference type="ARBA" id="ARBA00022692"/>
    </source>
</evidence>
<dbReference type="GO" id="GO:0003836">
    <property type="term" value="F:beta-galactoside (CMP) alpha-2,3-sialyltransferase activity"/>
    <property type="evidence" value="ECO:0007669"/>
    <property type="project" value="TreeGrafter"/>
</dbReference>
<sequence>MCHNVLSFSGAANLFLIHLLQDWIVAPLKLPRCFQLGQKTAFSFTSFVSLQFFGISPNRYRFCAVVGNSVNLKGSRYGPLIDFHDIVIRINHGSTKGYESDVGTKTTHHVMYPESAVQLDNTTHLVFTPFKMKDLLWLQKTFTVGKKSVKSKTIANKDLVMIFNPAFMKYIHENWLDKRGKYPSTGFLTLALSIKICDKVSVFGFGADSDGNWSHYFEKLRNKKLKTGPHSGMYEYEIIQKLHKFGKINLFRGW</sequence>
<evidence type="ECO:0000256" key="7">
    <source>
        <dbReference type="ARBA" id="ARBA00022989"/>
    </source>
</evidence>
<dbReference type="InterPro" id="IPR038578">
    <property type="entry name" value="GT29-like_sf"/>
</dbReference>
<evidence type="ECO:0000256" key="4">
    <source>
        <dbReference type="ARBA" id="ARBA00022679"/>
    </source>
</evidence>
<evidence type="ECO:0000256" key="8">
    <source>
        <dbReference type="ARBA" id="ARBA00023034"/>
    </source>
</evidence>
<keyword evidence="6" id="KW-0735">Signal-anchor</keyword>
<keyword evidence="9" id="KW-0472">Membrane</keyword>
<reference evidence="13" key="1">
    <citation type="submission" date="2023-07" db="EMBL/GenBank/DDBJ databases">
        <title>Chromosome-level Genome Assembly of Striped Snakehead (Channa striata).</title>
        <authorList>
            <person name="Liu H."/>
        </authorList>
    </citation>
    <scope>NUCLEOTIDE SEQUENCE</scope>
    <source>
        <strain evidence="13">Gz</strain>
        <tissue evidence="13">Muscle</tissue>
    </source>
</reference>
<comment type="caution">
    <text evidence="13">The sequence shown here is derived from an EMBL/GenBank/DDBJ whole genome shotgun (WGS) entry which is preliminary data.</text>
</comment>
<evidence type="ECO:0000256" key="3">
    <source>
        <dbReference type="ARBA" id="ARBA00022676"/>
    </source>
</evidence>
<keyword evidence="4" id="KW-0808">Transferase</keyword>
<evidence type="ECO:0000256" key="2">
    <source>
        <dbReference type="ARBA" id="ARBA00006003"/>
    </source>
</evidence>
<dbReference type="Proteomes" id="UP001187415">
    <property type="component" value="Unassembled WGS sequence"/>
</dbReference>
<evidence type="ECO:0000256" key="11">
    <source>
        <dbReference type="ARBA" id="ARBA00023180"/>
    </source>
</evidence>
<dbReference type="Pfam" id="PF00777">
    <property type="entry name" value="Glyco_transf_29"/>
    <property type="match status" value="1"/>
</dbReference>
<dbReference type="FunFam" id="3.90.1480.20:FF:000015">
    <property type="entry name" value="Lactosylceramide alpha-2,3-sialyltransferase"/>
    <property type="match status" value="1"/>
</dbReference>
<evidence type="ECO:0000256" key="6">
    <source>
        <dbReference type="ARBA" id="ARBA00022968"/>
    </source>
</evidence>
<keyword evidence="3" id="KW-0328">Glycosyltransferase</keyword>
<dbReference type="PANTHER" id="PTHR46032:SF6">
    <property type="entry name" value="CMP-N-ACETYLNEURAMINATE-BETA-GALACTOSAMIDE-ALPHA-2,3-SIALYLTRANSFERASE 1"/>
    <property type="match status" value="1"/>
</dbReference>
<evidence type="ECO:0000313" key="13">
    <source>
        <dbReference type="EMBL" id="KAK2830080.1"/>
    </source>
</evidence>
<dbReference type="GO" id="GO:0000139">
    <property type="term" value="C:Golgi membrane"/>
    <property type="evidence" value="ECO:0007669"/>
    <property type="project" value="UniProtKB-SubCell"/>
</dbReference>
<gene>
    <name evidence="13" type="ORF">Q5P01_018011</name>
</gene>
<comment type="subcellular location">
    <subcellularLocation>
        <location evidence="1">Golgi apparatus membrane</location>
        <topology evidence="1">Single-pass type II membrane protein</topology>
    </subcellularLocation>
</comment>
<dbReference type="GO" id="GO:0097503">
    <property type="term" value="P:sialylation"/>
    <property type="evidence" value="ECO:0007669"/>
    <property type="project" value="TreeGrafter"/>
</dbReference>